<dbReference type="Proteomes" id="UP000664534">
    <property type="component" value="Unassembled WGS sequence"/>
</dbReference>
<feature type="compositionally biased region" description="Basic and acidic residues" evidence="1">
    <location>
        <begin position="230"/>
        <end position="239"/>
    </location>
</feature>
<dbReference type="AlphaFoldDB" id="A0A8H3J670"/>
<evidence type="ECO:0000313" key="3">
    <source>
        <dbReference type="EMBL" id="CAF9941397.1"/>
    </source>
</evidence>
<dbReference type="OrthoDB" id="430315at2759"/>
<feature type="chain" id="PRO_5034516643" evidence="2">
    <location>
        <begin position="20"/>
        <end position="262"/>
    </location>
</feature>
<proteinExistence type="predicted"/>
<gene>
    <name evidence="3" type="ORF">IMSHALPRED_002553</name>
</gene>
<sequence length="262" mass="27893">MRSAYSTLLFLAAATPLLADEQSDCLAQASSTNGVIYWSGDEVPLNKADSTGAIMPGSNGTTAGCMQLGQWDGQVRIGEQPDPTIDSRTILETNPVGEWASYDISYILGYSHSVTCQDTVQQTLTGDNRSLWNVSGASCDAKNGYTCVNPVGPWGVHEHEMSETSCWNCNPPNAFFAPVAGAAYTFPDDNGSVISKSSNAMHCCVGTNCPWTNSKAGTTKAGTCTCNSGADKRDADPQTKPKSKRHLHSHGIHKHRGLSDIV</sequence>
<dbReference type="EMBL" id="CAJPDT010000148">
    <property type="protein sequence ID" value="CAF9941397.1"/>
    <property type="molecule type" value="Genomic_DNA"/>
</dbReference>
<feature type="compositionally biased region" description="Basic residues" evidence="1">
    <location>
        <begin position="241"/>
        <end position="256"/>
    </location>
</feature>
<comment type="caution">
    <text evidence="3">The sequence shown here is derived from an EMBL/GenBank/DDBJ whole genome shotgun (WGS) entry which is preliminary data.</text>
</comment>
<name>A0A8H3J670_9LECA</name>
<keyword evidence="2" id="KW-0732">Signal</keyword>
<evidence type="ECO:0000256" key="2">
    <source>
        <dbReference type="SAM" id="SignalP"/>
    </source>
</evidence>
<organism evidence="3 4">
    <name type="scientific">Imshaugia aleurites</name>
    <dbReference type="NCBI Taxonomy" id="172621"/>
    <lineage>
        <taxon>Eukaryota</taxon>
        <taxon>Fungi</taxon>
        <taxon>Dikarya</taxon>
        <taxon>Ascomycota</taxon>
        <taxon>Pezizomycotina</taxon>
        <taxon>Lecanoromycetes</taxon>
        <taxon>OSLEUM clade</taxon>
        <taxon>Lecanoromycetidae</taxon>
        <taxon>Lecanorales</taxon>
        <taxon>Lecanorineae</taxon>
        <taxon>Parmeliaceae</taxon>
        <taxon>Imshaugia</taxon>
    </lineage>
</organism>
<reference evidence="3" key="1">
    <citation type="submission" date="2021-03" db="EMBL/GenBank/DDBJ databases">
        <authorList>
            <person name="Tagirdzhanova G."/>
        </authorList>
    </citation>
    <scope>NUCLEOTIDE SEQUENCE</scope>
</reference>
<accession>A0A8H3J670</accession>
<evidence type="ECO:0000256" key="1">
    <source>
        <dbReference type="SAM" id="MobiDB-lite"/>
    </source>
</evidence>
<feature type="region of interest" description="Disordered" evidence="1">
    <location>
        <begin position="229"/>
        <end position="262"/>
    </location>
</feature>
<evidence type="ECO:0000313" key="4">
    <source>
        <dbReference type="Proteomes" id="UP000664534"/>
    </source>
</evidence>
<feature type="signal peptide" evidence="2">
    <location>
        <begin position="1"/>
        <end position="19"/>
    </location>
</feature>
<protein>
    <submittedName>
        <fullName evidence="3">Uncharacterized protein</fullName>
    </submittedName>
</protein>
<keyword evidence="4" id="KW-1185">Reference proteome</keyword>